<dbReference type="Pfam" id="PF05712">
    <property type="entry name" value="MRG"/>
    <property type="match status" value="1"/>
</dbReference>
<feature type="region of interest" description="Disordered" evidence="8">
    <location>
        <begin position="87"/>
        <end position="124"/>
    </location>
</feature>
<dbReference type="InterPro" id="IPR053820">
    <property type="entry name" value="MSL3_chromo-like"/>
</dbReference>
<keyword evidence="5" id="KW-0805">Transcription regulation</keyword>
<dbReference type="SMART" id="SM00298">
    <property type="entry name" value="CHROMO"/>
    <property type="match status" value="1"/>
</dbReference>
<comment type="caution">
    <text evidence="10">The sequence shown here is derived from an EMBL/GenBank/DDBJ whole genome shotgun (WGS) entry which is preliminary data.</text>
</comment>
<comment type="similarity">
    <text evidence="2">Belongs to the MRG family.</text>
</comment>
<protein>
    <recommendedName>
        <fullName evidence="3">Chromatin modification-related protein EAF3</fullName>
    </recommendedName>
</protein>
<evidence type="ECO:0000256" key="3">
    <source>
        <dbReference type="ARBA" id="ARBA00018505"/>
    </source>
</evidence>
<dbReference type="InterPro" id="IPR000953">
    <property type="entry name" value="Chromo/chromo_shadow_dom"/>
</dbReference>
<evidence type="ECO:0000313" key="11">
    <source>
        <dbReference type="Proteomes" id="UP001153678"/>
    </source>
</evidence>
<organism evidence="10 11">
    <name type="scientific">Funneliformis geosporum</name>
    <dbReference type="NCBI Taxonomy" id="1117311"/>
    <lineage>
        <taxon>Eukaryota</taxon>
        <taxon>Fungi</taxon>
        <taxon>Fungi incertae sedis</taxon>
        <taxon>Mucoromycota</taxon>
        <taxon>Glomeromycotina</taxon>
        <taxon>Glomeromycetes</taxon>
        <taxon>Glomerales</taxon>
        <taxon>Glomeraceae</taxon>
        <taxon>Funneliformis</taxon>
    </lineage>
</organism>
<feature type="compositionally biased region" description="Basic and acidic residues" evidence="8">
    <location>
        <begin position="113"/>
        <end position="122"/>
    </location>
</feature>
<gene>
    <name evidence="10" type="ORF">FWILDA_LOCUS7531</name>
</gene>
<sequence length="271" mass="31943">MSKENDFLYQEGEKVFCYHGKVIYEAKIVDTKYYFEPNKHPKTGLLGPHYHIHYAGWKSSWDEWVDESRVLKYDEANLEKHKQMIKSLKKKSPAIKRTVNDPCSENSRKRKKEQPNEKEGIVKKPKSKEIISVPEPLKAILYRDWQNIHIHESLVPLPRKPTVTDIIEDYRSTRTDSNRIEEISDDGIGKEIINGLHFYFNKCLGVRLLYKGERKQYRVTRLKYEYLDNSQIFGAEHLLRLFVSFPQLISDTSLSQETLNALKLHLSDFLK</sequence>
<evidence type="ECO:0000256" key="5">
    <source>
        <dbReference type="ARBA" id="ARBA00023015"/>
    </source>
</evidence>
<dbReference type="SUPFAM" id="SSF54160">
    <property type="entry name" value="Chromo domain-like"/>
    <property type="match status" value="1"/>
</dbReference>
<dbReference type="OrthoDB" id="124855at2759"/>
<name>A0A9W4SP97_9GLOM</name>
<dbReference type="AlphaFoldDB" id="A0A9W4SP97"/>
<dbReference type="EMBL" id="CAMKVN010001489">
    <property type="protein sequence ID" value="CAI2176328.1"/>
    <property type="molecule type" value="Genomic_DNA"/>
</dbReference>
<dbReference type="InterPro" id="IPR026541">
    <property type="entry name" value="MRG_dom"/>
</dbReference>
<evidence type="ECO:0000259" key="9">
    <source>
        <dbReference type="SMART" id="SM00298"/>
    </source>
</evidence>
<dbReference type="GO" id="GO:0006355">
    <property type="term" value="P:regulation of DNA-templated transcription"/>
    <property type="evidence" value="ECO:0007669"/>
    <property type="project" value="InterPro"/>
</dbReference>
<reference evidence="10" key="1">
    <citation type="submission" date="2022-08" db="EMBL/GenBank/DDBJ databases">
        <authorList>
            <person name="Kallberg Y."/>
            <person name="Tangrot J."/>
            <person name="Rosling A."/>
        </authorList>
    </citation>
    <scope>NUCLEOTIDE SEQUENCE</scope>
    <source>
        <strain evidence="10">Wild A</strain>
    </source>
</reference>
<keyword evidence="11" id="KW-1185">Reference proteome</keyword>
<dbReference type="Pfam" id="PF22732">
    <property type="entry name" value="MSL3_chromo-like"/>
    <property type="match status" value="1"/>
</dbReference>
<evidence type="ECO:0000256" key="6">
    <source>
        <dbReference type="ARBA" id="ARBA00023163"/>
    </source>
</evidence>
<dbReference type="PANTHER" id="PTHR10880">
    <property type="entry name" value="MORTALITY FACTOR 4-LIKE PROTEIN"/>
    <property type="match status" value="1"/>
</dbReference>
<evidence type="ECO:0000256" key="8">
    <source>
        <dbReference type="SAM" id="MobiDB-lite"/>
    </source>
</evidence>
<comment type="subcellular location">
    <subcellularLocation>
        <location evidence="1">Nucleus</location>
    </subcellularLocation>
</comment>
<dbReference type="InterPro" id="IPR038217">
    <property type="entry name" value="MRG_C_sf"/>
</dbReference>
<dbReference type="GO" id="GO:0035267">
    <property type="term" value="C:NuA4 histone acetyltransferase complex"/>
    <property type="evidence" value="ECO:0007669"/>
    <property type="project" value="TreeGrafter"/>
</dbReference>
<keyword evidence="4" id="KW-0156">Chromatin regulator</keyword>
<feature type="domain" description="Chromo" evidence="9">
    <location>
        <begin position="23"/>
        <end position="86"/>
    </location>
</feature>
<dbReference type="GO" id="GO:0032221">
    <property type="term" value="C:Rpd3S complex"/>
    <property type="evidence" value="ECO:0007669"/>
    <property type="project" value="TreeGrafter"/>
</dbReference>
<dbReference type="InterPro" id="IPR008676">
    <property type="entry name" value="MRG"/>
</dbReference>
<keyword evidence="7" id="KW-0539">Nucleus</keyword>
<dbReference type="Gene3D" id="2.30.30.140">
    <property type="match status" value="1"/>
</dbReference>
<evidence type="ECO:0000256" key="2">
    <source>
        <dbReference type="ARBA" id="ARBA00009093"/>
    </source>
</evidence>
<dbReference type="PANTHER" id="PTHR10880:SF15">
    <property type="entry name" value="MSL COMPLEX SUBUNIT 3"/>
    <property type="match status" value="1"/>
</dbReference>
<proteinExistence type="inferred from homology"/>
<dbReference type="Proteomes" id="UP001153678">
    <property type="component" value="Unassembled WGS sequence"/>
</dbReference>
<evidence type="ECO:0000256" key="4">
    <source>
        <dbReference type="ARBA" id="ARBA00022853"/>
    </source>
</evidence>
<evidence type="ECO:0000256" key="7">
    <source>
        <dbReference type="ARBA" id="ARBA00023242"/>
    </source>
</evidence>
<dbReference type="PROSITE" id="PS51640">
    <property type="entry name" value="MRG"/>
    <property type="match status" value="1"/>
</dbReference>
<dbReference type="GO" id="GO:0006325">
    <property type="term" value="P:chromatin organization"/>
    <property type="evidence" value="ECO:0007669"/>
    <property type="project" value="UniProtKB-KW"/>
</dbReference>
<dbReference type="InterPro" id="IPR016197">
    <property type="entry name" value="Chromo-like_dom_sf"/>
</dbReference>
<keyword evidence="6" id="KW-0804">Transcription</keyword>
<evidence type="ECO:0000313" key="10">
    <source>
        <dbReference type="EMBL" id="CAI2176328.1"/>
    </source>
</evidence>
<dbReference type="Gene3D" id="1.10.274.30">
    <property type="entry name" value="MRG domain"/>
    <property type="match status" value="1"/>
</dbReference>
<accession>A0A9W4SP97</accession>
<evidence type="ECO:0000256" key="1">
    <source>
        <dbReference type="ARBA" id="ARBA00004123"/>
    </source>
</evidence>